<gene>
    <name evidence="2" type="ORF">LCGC14_0111120</name>
</gene>
<proteinExistence type="predicted"/>
<organism evidence="2">
    <name type="scientific">marine sediment metagenome</name>
    <dbReference type="NCBI Taxonomy" id="412755"/>
    <lineage>
        <taxon>unclassified sequences</taxon>
        <taxon>metagenomes</taxon>
        <taxon>ecological metagenomes</taxon>
    </lineage>
</organism>
<dbReference type="AlphaFoldDB" id="A0A0F9V9I2"/>
<comment type="caution">
    <text evidence="2">The sequence shown here is derived from an EMBL/GenBank/DDBJ whole genome shotgun (WGS) entry which is preliminary data.</text>
</comment>
<evidence type="ECO:0000313" key="2">
    <source>
        <dbReference type="EMBL" id="KKO01791.1"/>
    </source>
</evidence>
<dbReference type="EMBL" id="LAZR01000033">
    <property type="protein sequence ID" value="KKO01791.1"/>
    <property type="molecule type" value="Genomic_DNA"/>
</dbReference>
<name>A0A0F9V9I2_9ZZZZ</name>
<sequence>MITVQRGFPGCLQCGYTFEEMLGQHDIDIYHVETLRELAEKFVDEGLYGEIPESLQYYCFSYDTPSKLVDLINIALQCTKDTAGPVRISRRAGFERLCACGKASIFVEEIERLEVVGRALSQTAQSFQVILPRSTLLPDRPAPGEAGVFDDVPVRIRGQAARLCRLMQKRVAHVVRVLRVTARPAPPQRTKATKRPSTRTESRRSESRSAKVHPKKLLVERDL</sequence>
<reference evidence="2" key="1">
    <citation type="journal article" date="2015" name="Nature">
        <title>Complex archaea that bridge the gap between prokaryotes and eukaryotes.</title>
        <authorList>
            <person name="Spang A."/>
            <person name="Saw J.H."/>
            <person name="Jorgensen S.L."/>
            <person name="Zaremba-Niedzwiedzka K."/>
            <person name="Martijn J."/>
            <person name="Lind A.E."/>
            <person name="van Eijk R."/>
            <person name="Schleper C."/>
            <person name="Guy L."/>
            <person name="Ettema T.J."/>
        </authorList>
    </citation>
    <scope>NUCLEOTIDE SEQUENCE</scope>
</reference>
<protein>
    <submittedName>
        <fullName evidence="2">Uncharacterized protein</fullName>
    </submittedName>
</protein>
<feature type="compositionally biased region" description="Basic and acidic residues" evidence="1">
    <location>
        <begin position="198"/>
        <end position="209"/>
    </location>
</feature>
<evidence type="ECO:0000256" key="1">
    <source>
        <dbReference type="SAM" id="MobiDB-lite"/>
    </source>
</evidence>
<accession>A0A0F9V9I2</accession>
<feature type="region of interest" description="Disordered" evidence="1">
    <location>
        <begin position="182"/>
        <end position="223"/>
    </location>
</feature>